<dbReference type="InterPro" id="IPR036390">
    <property type="entry name" value="WH_DNA-bd_sf"/>
</dbReference>
<feature type="compositionally biased region" description="Basic residues" evidence="3">
    <location>
        <begin position="261"/>
        <end position="273"/>
    </location>
</feature>
<accession>A0A6P8GBP6</accession>
<dbReference type="SUPFAM" id="SSF46785">
    <property type="entry name" value="Winged helix' DNA-binding domain"/>
    <property type="match status" value="1"/>
</dbReference>
<dbReference type="OrthoDB" id="10070184at2759"/>
<keyword evidence="2" id="KW-0158">Chromosome</keyword>
<keyword evidence="5" id="KW-1185">Reference proteome</keyword>
<dbReference type="SMART" id="SM00526">
    <property type="entry name" value="H15"/>
    <property type="match status" value="1"/>
</dbReference>
<dbReference type="Proteomes" id="UP000515152">
    <property type="component" value="Chromosome 11"/>
</dbReference>
<dbReference type="Pfam" id="PF00538">
    <property type="entry name" value="Linker_histone"/>
    <property type="match status" value="1"/>
</dbReference>
<dbReference type="RefSeq" id="XP_031432957.1">
    <property type="nucleotide sequence ID" value="XM_031577097.2"/>
</dbReference>
<dbReference type="KEGG" id="char:105901688"/>
<dbReference type="GO" id="GO:0006334">
    <property type="term" value="P:nucleosome assembly"/>
    <property type="evidence" value="ECO:0007669"/>
    <property type="project" value="InterPro"/>
</dbReference>
<keyword evidence="1 2" id="KW-0238">DNA-binding</keyword>
<dbReference type="InterPro" id="IPR005818">
    <property type="entry name" value="Histone_H1/H5_H15"/>
</dbReference>
<feature type="compositionally biased region" description="Basic residues" evidence="3">
    <location>
        <begin position="230"/>
        <end position="242"/>
    </location>
</feature>
<evidence type="ECO:0000259" key="4">
    <source>
        <dbReference type="PROSITE" id="PS51504"/>
    </source>
</evidence>
<gene>
    <name evidence="6" type="primary">LOC105901688</name>
</gene>
<dbReference type="PROSITE" id="PS51504">
    <property type="entry name" value="H15"/>
    <property type="match status" value="1"/>
</dbReference>
<protein>
    <submittedName>
        <fullName evidence="6">Histone H1-like isoform X1</fullName>
    </submittedName>
</protein>
<evidence type="ECO:0000313" key="5">
    <source>
        <dbReference type="Proteomes" id="UP000515152"/>
    </source>
</evidence>
<keyword evidence="2" id="KW-0539">Nucleus</keyword>
<dbReference type="GO" id="GO:0005634">
    <property type="term" value="C:nucleus"/>
    <property type="evidence" value="ECO:0007669"/>
    <property type="project" value="UniProtKB-SubCell"/>
</dbReference>
<dbReference type="GO" id="GO:0000786">
    <property type="term" value="C:nucleosome"/>
    <property type="evidence" value="ECO:0007669"/>
    <property type="project" value="InterPro"/>
</dbReference>
<dbReference type="Gene3D" id="1.10.10.10">
    <property type="entry name" value="Winged helix-like DNA-binding domain superfamily/Winged helix DNA-binding domain"/>
    <property type="match status" value="1"/>
</dbReference>
<feature type="compositionally biased region" description="Low complexity" evidence="3">
    <location>
        <begin position="25"/>
        <end position="34"/>
    </location>
</feature>
<evidence type="ECO:0000313" key="6">
    <source>
        <dbReference type="RefSeq" id="XP_031432957.1"/>
    </source>
</evidence>
<dbReference type="GeneID" id="105901688"/>
<sequence>MANPGRITGEKGVKVNKNKTHLESKGTTANTTGGKKLDNMKPRSGRQMGYRGLGKAGAKRLGQMLRKAIQQREGFQGNGGKALPKTPVGLLKHQAAAIAKATSNEKIKLVPRVSELILQVIAQCKTQGGISMVELKKALAAGGYDVSKNNSQVYKAVRGLVRTETLVQTAGKGTLESYRFNTQKLTDKRMRTRAARKKDAGKRLQECAVVKLSAATVKAKPTSRAVPGKKPAKPVKKAKPRAKASPARQAKPTSRAVPGKKPAKPVKKAKPRAKASPAKQAKNSQRKKDAKGKTKGTQKKKGVKMVYIYAR</sequence>
<feature type="compositionally biased region" description="Low complexity" evidence="3">
    <location>
        <begin position="243"/>
        <end position="260"/>
    </location>
</feature>
<evidence type="ECO:0000256" key="2">
    <source>
        <dbReference type="RuleBase" id="RU003894"/>
    </source>
</evidence>
<comment type="similarity">
    <text evidence="2">Belongs to the histone H1/H5 family.</text>
</comment>
<dbReference type="GO" id="GO:0003677">
    <property type="term" value="F:DNA binding"/>
    <property type="evidence" value="ECO:0007669"/>
    <property type="project" value="UniProtKB-KW"/>
</dbReference>
<proteinExistence type="inferred from homology"/>
<comment type="subcellular location">
    <subcellularLocation>
        <location evidence="2">Nucleus</location>
    </subcellularLocation>
</comment>
<dbReference type="AlphaFoldDB" id="A0A6P8GBP6"/>
<reference evidence="6" key="1">
    <citation type="submission" date="2025-08" db="UniProtKB">
        <authorList>
            <consortium name="RefSeq"/>
        </authorList>
    </citation>
    <scope>IDENTIFICATION</scope>
</reference>
<feature type="region of interest" description="Disordered" evidence="3">
    <location>
        <begin position="1"/>
        <end position="48"/>
    </location>
</feature>
<organism evidence="5 6">
    <name type="scientific">Clupea harengus</name>
    <name type="common">Atlantic herring</name>
    <dbReference type="NCBI Taxonomy" id="7950"/>
    <lineage>
        <taxon>Eukaryota</taxon>
        <taxon>Metazoa</taxon>
        <taxon>Chordata</taxon>
        <taxon>Craniata</taxon>
        <taxon>Vertebrata</taxon>
        <taxon>Euteleostomi</taxon>
        <taxon>Actinopterygii</taxon>
        <taxon>Neopterygii</taxon>
        <taxon>Teleostei</taxon>
        <taxon>Clupei</taxon>
        <taxon>Clupeiformes</taxon>
        <taxon>Clupeoidei</taxon>
        <taxon>Clupeidae</taxon>
        <taxon>Clupea</taxon>
    </lineage>
</organism>
<dbReference type="GO" id="GO:0030527">
    <property type="term" value="F:structural constituent of chromatin"/>
    <property type="evidence" value="ECO:0007669"/>
    <property type="project" value="InterPro"/>
</dbReference>
<evidence type="ECO:0000256" key="3">
    <source>
        <dbReference type="SAM" id="MobiDB-lite"/>
    </source>
</evidence>
<dbReference type="InterPro" id="IPR036388">
    <property type="entry name" value="WH-like_DNA-bd_sf"/>
</dbReference>
<evidence type="ECO:0000256" key="1">
    <source>
        <dbReference type="ARBA" id="ARBA00023125"/>
    </source>
</evidence>
<name>A0A6P8GBP6_CLUHA</name>
<dbReference type="InterPro" id="IPR005819">
    <property type="entry name" value="H1/H5"/>
</dbReference>
<dbReference type="PRINTS" id="PR00624">
    <property type="entry name" value="HISTONEH5"/>
</dbReference>
<feature type="domain" description="H15" evidence="4">
    <location>
        <begin position="109"/>
        <end position="182"/>
    </location>
</feature>
<feature type="compositionally biased region" description="Basic residues" evidence="3">
    <location>
        <begin position="284"/>
        <end position="303"/>
    </location>
</feature>
<feature type="region of interest" description="Disordered" evidence="3">
    <location>
        <begin position="218"/>
        <end position="311"/>
    </location>
</feature>